<reference evidence="2" key="3">
    <citation type="submission" date="2025-09" db="UniProtKB">
        <authorList>
            <consortium name="Ensembl"/>
        </authorList>
    </citation>
    <scope>IDENTIFICATION</scope>
</reference>
<sequence>LCKISQSGSPGLKRSSHHSLWSALMSVICFEMYQNGDELMGGEKDAICLPWPPKEAEAGESLESMRQRLHWEAEVRGLLESCCLLSQDTTEHTNEATEAQVLLFSQLINYPSTNTSLILWEAEASRSPEEFENQPMCMYREMKKKKNKDSRLASPILNYVFPPPR</sequence>
<reference evidence="2" key="2">
    <citation type="submission" date="2025-08" db="UniProtKB">
        <authorList>
            <consortium name="Ensembl"/>
        </authorList>
    </citation>
    <scope>IDENTIFICATION</scope>
</reference>
<evidence type="ECO:0000313" key="2">
    <source>
        <dbReference type="Ensembl" id="ENSPPYP00000042261.1"/>
    </source>
</evidence>
<dbReference type="GO" id="GO:0034553">
    <property type="term" value="P:mitochondrial respiratory chain complex II assembly"/>
    <property type="evidence" value="ECO:0007669"/>
    <property type="project" value="TreeGrafter"/>
</dbReference>
<dbReference type="SUPFAM" id="SSF109910">
    <property type="entry name" value="YgfY-like"/>
    <property type="match status" value="1"/>
</dbReference>
<dbReference type="OMA" id="EHTNEAT"/>
<organism evidence="2 3">
    <name type="scientific">Pongo abelii</name>
    <name type="common">Sumatran orangutan</name>
    <name type="synonym">Pongo pygmaeus abelii</name>
    <dbReference type="NCBI Taxonomy" id="9601"/>
    <lineage>
        <taxon>Eukaryota</taxon>
        <taxon>Metazoa</taxon>
        <taxon>Chordata</taxon>
        <taxon>Craniata</taxon>
        <taxon>Vertebrata</taxon>
        <taxon>Euteleostomi</taxon>
        <taxon>Mammalia</taxon>
        <taxon>Eutheria</taxon>
        <taxon>Euarchontoglires</taxon>
        <taxon>Primates</taxon>
        <taxon>Haplorrhini</taxon>
        <taxon>Catarrhini</taxon>
        <taxon>Hominidae</taxon>
        <taxon>Pongo</taxon>
    </lineage>
</organism>
<dbReference type="PANTHER" id="PTHR12469">
    <property type="entry name" value="PROTEIN EMI5 HOMOLOG, MITOCHONDRIAL"/>
    <property type="match status" value="1"/>
</dbReference>
<name>A0A8I5TWE2_PONAB</name>
<dbReference type="InterPro" id="IPR036714">
    <property type="entry name" value="SDH_sf"/>
</dbReference>
<dbReference type="GO" id="GO:0006099">
    <property type="term" value="P:tricarboxylic acid cycle"/>
    <property type="evidence" value="ECO:0007669"/>
    <property type="project" value="TreeGrafter"/>
</dbReference>
<dbReference type="Proteomes" id="UP000001595">
    <property type="component" value="Chromosome 11"/>
</dbReference>
<protein>
    <submittedName>
        <fullName evidence="2">Uncharacterized protein</fullName>
    </submittedName>
</protein>
<dbReference type="GO" id="GO:0005739">
    <property type="term" value="C:mitochondrion"/>
    <property type="evidence" value="ECO:0007669"/>
    <property type="project" value="TreeGrafter"/>
</dbReference>
<dbReference type="AlphaFoldDB" id="A0A8I5TWE2"/>
<keyword evidence="3" id="KW-1185">Reference proteome</keyword>
<dbReference type="Ensembl" id="ENSPPYT00000044573.1">
    <property type="protein sequence ID" value="ENSPPYP00000042261.1"/>
    <property type="gene ID" value="ENSPPYG00000040375.1"/>
</dbReference>
<dbReference type="Gene3D" id="1.10.150.250">
    <property type="entry name" value="Flavinator of succinate dehydrogenase"/>
    <property type="match status" value="1"/>
</dbReference>
<dbReference type="Pfam" id="PF03937">
    <property type="entry name" value="Sdh5"/>
    <property type="match status" value="1"/>
</dbReference>
<evidence type="ECO:0000256" key="1">
    <source>
        <dbReference type="ARBA" id="ARBA00023186"/>
    </source>
</evidence>
<evidence type="ECO:0000313" key="3">
    <source>
        <dbReference type="Proteomes" id="UP000001595"/>
    </source>
</evidence>
<dbReference type="InterPro" id="IPR005631">
    <property type="entry name" value="SDH"/>
</dbReference>
<proteinExistence type="predicted"/>
<dbReference type="GO" id="GO:0006121">
    <property type="term" value="P:mitochondrial electron transport, succinate to ubiquinone"/>
    <property type="evidence" value="ECO:0007669"/>
    <property type="project" value="TreeGrafter"/>
</dbReference>
<keyword evidence="1" id="KW-0143">Chaperone</keyword>
<accession>A0A8I5TWE2</accession>
<reference evidence="2 3" key="1">
    <citation type="submission" date="2008-02" db="EMBL/GenBank/DDBJ databases">
        <title>A 6x draft sequence assembly of the Pongo pygmaeus abelii genome.</title>
        <authorList>
            <person name="Wilson R.K."/>
            <person name="Mardis E."/>
        </authorList>
    </citation>
    <scope>NUCLEOTIDE SEQUENCE [LARGE SCALE GENOMIC DNA]</scope>
</reference>
<dbReference type="PANTHER" id="PTHR12469:SF2">
    <property type="entry name" value="SUCCINATE DEHYDROGENASE ASSEMBLY FACTOR 2, MITOCHONDRIAL"/>
    <property type="match status" value="1"/>
</dbReference>